<organism evidence="2 3">
    <name type="scientific">Phialocephala subalpina</name>
    <dbReference type="NCBI Taxonomy" id="576137"/>
    <lineage>
        <taxon>Eukaryota</taxon>
        <taxon>Fungi</taxon>
        <taxon>Dikarya</taxon>
        <taxon>Ascomycota</taxon>
        <taxon>Pezizomycotina</taxon>
        <taxon>Leotiomycetes</taxon>
        <taxon>Helotiales</taxon>
        <taxon>Mollisiaceae</taxon>
        <taxon>Phialocephala</taxon>
        <taxon>Phialocephala fortinii species complex</taxon>
    </lineage>
</organism>
<feature type="signal peptide" evidence="1">
    <location>
        <begin position="1"/>
        <end position="18"/>
    </location>
</feature>
<gene>
    <name evidence="2" type="ORF">PAC_02732</name>
</gene>
<feature type="chain" id="PRO_5013041273" evidence="1">
    <location>
        <begin position="19"/>
        <end position="190"/>
    </location>
</feature>
<accession>A0A1L7WJ97</accession>
<protein>
    <submittedName>
        <fullName evidence="2">Uncharacterized protein</fullName>
    </submittedName>
</protein>
<reference evidence="2 3" key="1">
    <citation type="submission" date="2016-03" db="EMBL/GenBank/DDBJ databases">
        <authorList>
            <person name="Ploux O."/>
        </authorList>
    </citation>
    <scope>NUCLEOTIDE SEQUENCE [LARGE SCALE GENOMIC DNA]</scope>
    <source>
        <strain evidence="2 3">UAMH 11012</strain>
    </source>
</reference>
<keyword evidence="3" id="KW-1185">Reference proteome</keyword>
<sequence length="190" mass="21257">MYLNNLLVLLALTRLGSGICAGYNYAFFSLPTSGSSRWVVTDDACNAPFPACGNRYTPCHCQGLHCSSIPIHVDSVEINGLWYACRVDSTAWSCENIYWPEGPLRSNGGPFFDVEQCCRNDGRRNLKEGRINEREFQAIEATNALLDIHKRDYADALASGMSGGNLTSLRNVQRRELKEAEKWQLMTRLA</sequence>
<keyword evidence="1" id="KW-0732">Signal</keyword>
<dbReference type="AlphaFoldDB" id="A0A1L7WJ97"/>
<dbReference type="Proteomes" id="UP000184330">
    <property type="component" value="Unassembled WGS sequence"/>
</dbReference>
<evidence type="ECO:0000313" key="3">
    <source>
        <dbReference type="Proteomes" id="UP000184330"/>
    </source>
</evidence>
<dbReference type="EMBL" id="FJOG01000003">
    <property type="protein sequence ID" value="CZR52855.1"/>
    <property type="molecule type" value="Genomic_DNA"/>
</dbReference>
<proteinExistence type="predicted"/>
<evidence type="ECO:0000313" key="2">
    <source>
        <dbReference type="EMBL" id="CZR52855.1"/>
    </source>
</evidence>
<evidence type="ECO:0000256" key="1">
    <source>
        <dbReference type="SAM" id="SignalP"/>
    </source>
</evidence>
<name>A0A1L7WJ97_9HELO</name>
<dbReference type="OrthoDB" id="5348716at2759"/>